<gene>
    <name evidence="11" type="ORF">JCM17846_19110</name>
</gene>
<dbReference type="Pfam" id="PF12831">
    <property type="entry name" value="FAD_oxidored"/>
    <property type="match status" value="1"/>
</dbReference>
<protein>
    <recommendedName>
        <fullName evidence="2">geranylgeranyl diphosphate reductase</fullName>
        <ecNumber evidence="2">1.3.1.83</ecNumber>
    </recommendedName>
    <alternativeName>
        <fullName evidence="8">Geranylgeranyl reductase</fullName>
    </alternativeName>
</protein>
<dbReference type="Pfam" id="PF01494">
    <property type="entry name" value="FAD_binding_3"/>
    <property type="match status" value="1"/>
</dbReference>
<keyword evidence="12" id="KW-1185">Reference proteome</keyword>
<keyword evidence="3" id="KW-0602">Photosynthesis</keyword>
<evidence type="ECO:0000256" key="2">
    <source>
        <dbReference type="ARBA" id="ARBA00012380"/>
    </source>
</evidence>
<comment type="similarity">
    <text evidence="1">Belongs to the geranylgeranyl reductase family. ChlP subfamily.</text>
</comment>
<evidence type="ECO:0000256" key="1">
    <source>
        <dbReference type="ARBA" id="ARBA00006632"/>
    </source>
</evidence>
<comment type="pathway">
    <text evidence="7">Porphyrin-containing compound metabolism.</text>
</comment>
<organism evidence="11 12">
    <name type="scientific">Iodidimonas nitroreducens</name>
    <dbReference type="NCBI Taxonomy" id="1236968"/>
    <lineage>
        <taxon>Bacteria</taxon>
        <taxon>Pseudomonadati</taxon>
        <taxon>Pseudomonadota</taxon>
        <taxon>Alphaproteobacteria</taxon>
        <taxon>Iodidimonadales</taxon>
        <taxon>Iodidimonadaceae</taxon>
        <taxon>Iodidimonas</taxon>
    </lineage>
</organism>
<dbReference type="Gene3D" id="3.50.50.60">
    <property type="entry name" value="FAD/NAD(P)-binding domain"/>
    <property type="match status" value="1"/>
</dbReference>
<proteinExistence type="inferred from homology"/>
<dbReference type="InterPro" id="IPR050407">
    <property type="entry name" value="Geranylgeranyl_reductase"/>
</dbReference>
<evidence type="ECO:0000256" key="8">
    <source>
        <dbReference type="ARBA" id="ARBA00033069"/>
    </source>
</evidence>
<dbReference type="NCBIfam" id="TIGR02032">
    <property type="entry name" value="GG-red-SF"/>
    <property type="match status" value="1"/>
</dbReference>
<dbReference type="PANTHER" id="PTHR42685">
    <property type="entry name" value="GERANYLGERANYL DIPHOSPHATE REDUCTASE"/>
    <property type="match status" value="1"/>
</dbReference>
<dbReference type="NCBIfam" id="TIGR02023">
    <property type="entry name" value="BchP-ChlP"/>
    <property type="match status" value="1"/>
</dbReference>
<dbReference type="Proteomes" id="UP000324996">
    <property type="component" value="Unassembled WGS sequence"/>
</dbReference>
<dbReference type="GO" id="GO:0015995">
    <property type="term" value="P:chlorophyll biosynthetic process"/>
    <property type="evidence" value="ECO:0007669"/>
    <property type="project" value="UniProtKB-KW"/>
</dbReference>
<dbReference type="EMBL" id="BKCN01000008">
    <property type="protein sequence ID" value="GER04229.1"/>
    <property type="molecule type" value="Genomic_DNA"/>
</dbReference>
<dbReference type="AlphaFoldDB" id="A0A5A7NB16"/>
<evidence type="ECO:0000313" key="11">
    <source>
        <dbReference type="EMBL" id="GER04229.1"/>
    </source>
</evidence>
<dbReference type="EC" id="1.3.1.83" evidence="2"/>
<sequence>MSELFDICVVGGGPAGATAADELARAGFRTLLLDRGGRIKPCGGAIPPRLIADFNIPDHLLVAKASSARIISPSHRHVDMPVEKGFVAMVDRDQFDDWLRKRAAQNGAELRIGRFKTLERDADGMARLIYQGPDGSAHSIRARRVIGADGANSAVAREAMPELGRPQCVFAYHEVIRLPEKAVAGYRDDRCDIHYRGDLSPDFYSWIFPHGETASIGTGSAVKGFSLRQTVSRLRDETGLAGAETLRCEGAPLPLKPLKRWDNGRDVILAGDAAGVVAPASGEGIYYA</sequence>
<dbReference type="GO" id="GO:0015979">
    <property type="term" value="P:photosynthesis"/>
    <property type="evidence" value="ECO:0007669"/>
    <property type="project" value="UniProtKB-KW"/>
</dbReference>
<evidence type="ECO:0000313" key="12">
    <source>
        <dbReference type="Proteomes" id="UP000324996"/>
    </source>
</evidence>
<dbReference type="GO" id="GO:0045550">
    <property type="term" value="F:geranylgeranyl reductase activity"/>
    <property type="evidence" value="ECO:0007669"/>
    <property type="project" value="InterPro"/>
</dbReference>
<comment type="caution">
    <text evidence="11">The sequence shown here is derived from an EMBL/GenBank/DDBJ whole genome shotgun (WGS) entry which is preliminary data.</text>
</comment>
<name>A0A5A7NB16_9PROT</name>
<evidence type="ECO:0000256" key="3">
    <source>
        <dbReference type="ARBA" id="ARBA00022531"/>
    </source>
</evidence>
<dbReference type="InterPro" id="IPR002938">
    <property type="entry name" value="FAD-bd"/>
</dbReference>
<evidence type="ECO:0000256" key="6">
    <source>
        <dbReference type="ARBA" id="ARBA00023171"/>
    </source>
</evidence>
<evidence type="ECO:0000259" key="10">
    <source>
        <dbReference type="Pfam" id="PF01494"/>
    </source>
</evidence>
<evidence type="ECO:0000256" key="7">
    <source>
        <dbReference type="ARBA" id="ARBA00023444"/>
    </source>
</evidence>
<dbReference type="InterPro" id="IPR036188">
    <property type="entry name" value="FAD/NAD-bd_sf"/>
</dbReference>
<comment type="catalytic activity">
    <reaction evidence="9">
        <text>phytyl diphosphate + 3 NADP(+) = geranylgeranyl diphosphate + 3 NADPH + 3 H(+)</text>
        <dbReference type="Rhea" id="RHEA:26229"/>
        <dbReference type="ChEBI" id="CHEBI:15378"/>
        <dbReference type="ChEBI" id="CHEBI:57533"/>
        <dbReference type="ChEBI" id="CHEBI:57783"/>
        <dbReference type="ChEBI" id="CHEBI:58349"/>
        <dbReference type="ChEBI" id="CHEBI:75434"/>
        <dbReference type="EC" id="1.3.1.83"/>
    </reaction>
</comment>
<dbReference type="InterPro" id="IPR010253">
    <property type="entry name" value="BchP_ChlP_pln/prok"/>
</dbReference>
<feature type="domain" description="FAD-binding" evidence="10">
    <location>
        <begin position="77"/>
        <end position="285"/>
    </location>
</feature>
<dbReference type="GO" id="GO:0071949">
    <property type="term" value="F:FAD binding"/>
    <property type="evidence" value="ECO:0007669"/>
    <property type="project" value="InterPro"/>
</dbReference>
<dbReference type="PRINTS" id="PR00420">
    <property type="entry name" value="RNGMNOXGNASE"/>
</dbReference>
<dbReference type="SUPFAM" id="SSF51905">
    <property type="entry name" value="FAD/NAD(P)-binding domain"/>
    <property type="match status" value="1"/>
</dbReference>
<keyword evidence="5" id="KW-0560">Oxidoreductase</keyword>
<accession>A0A5A7NB16</accession>
<evidence type="ECO:0000256" key="5">
    <source>
        <dbReference type="ARBA" id="ARBA00023002"/>
    </source>
</evidence>
<reference evidence="11 12" key="1">
    <citation type="submission" date="2019-09" db="EMBL/GenBank/DDBJ databases">
        <title>NBRP : Genome information of microbial organism related human and environment.</title>
        <authorList>
            <person name="Hattori M."/>
            <person name="Oshima K."/>
            <person name="Inaba H."/>
            <person name="Suda W."/>
            <person name="Sakamoto M."/>
            <person name="Iino T."/>
            <person name="Kitahara M."/>
            <person name="Oshida Y."/>
            <person name="Iida T."/>
            <person name="Kudo T."/>
            <person name="Itoh T."/>
            <person name="Ohkuma M."/>
        </authorList>
    </citation>
    <scope>NUCLEOTIDE SEQUENCE [LARGE SCALE GENOMIC DNA]</scope>
    <source>
        <strain evidence="11 12">Q-1</strain>
    </source>
</reference>
<dbReference type="PANTHER" id="PTHR42685:SF4">
    <property type="entry name" value="GERANYLGERANYL DIPHOSPHATE REDUCTASE, CHLOROPLASTIC"/>
    <property type="match status" value="1"/>
</dbReference>
<dbReference type="GO" id="GO:0102067">
    <property type="term" value="F:geranylgeranyl diphosphate reductase activity"/>
    <property type="evidence" value="ECO:0007669"/>
    <property type="project" value="UniProtKB-EC"/>
</dbReference>
<evidence type="ECO:0000256" key="4">
    <source>
        <dbReference type="ARBA" id="ARBA00022857"/>
    </source>
</evidence>
<keyword evidence="4" id="KW-0521">NADP</keyword>
<dbReference type="InterPro" id="IPR011777">
    <property type="entry name" value="Geranylgeranyl_Rdtase_fam"/>
</dbReference>
<keyword evidence="6" id="KW-0149">Chlorophyll biosynthesis</keyword>
<evidence type="ECO:0000256" key="9">
    <source>
        <dbReference type="ARBA" id="ARBA00047837"/>
    </source>
</evidence>